<dbReference type="Gene3D" id="3.40.720.10">
    <property type="entry name" value="Alkaline Phosphatase, subunit A"/>
    <property type="match status" value="1"/>
</dbReference>
<dbReference type="EMBL" id="SULG01000002">
    <property type="protein sequence ID" value="TLD43531.1"/>
    <property type="molecule type" value="Genomic_DNA"/>
</dbReference>
<gene>
    <name evidence="1" type="ORF">JETT_0162</name>
</gene>
<evidence type="ECO:0000313" key="2">
    <source>
        <dbReference type="Proteomes" id="UP000319783"/>
    </source>
</evidence>
<dbReference type="SUPFAM" id="SSF53649">
    <property type="entry name" value="Alkaline phosphatase-like"/>
    <property type="match status" value="1"/>
</dbReference>
<name>A0A533QL60_9BACT</name>
<dbReference type="AlphaFoldDB" id="A0A533QL60"/>
<proteinExistence type="predicted"/>
<dbReference type="GO" id="GO:0016787">
    <property type="term" value="F:hydrolase activity"/>
    <property type="evidence" value="ECO:0007669"/>
    <property type="project" value="UniProtKB-ARBA"/>
</dbReference>
<accession>A0A533QL60</accession>
<protein>
    <submittedName>
        <fullName evidence="1">Uncharacterized protein</fullName>
    </submittedName>
</protein>
<reference evidence="1 2" key="1">
    <citation type="submission" date="2019-04" db="EMBL/GenBank/DDBJ databases">
        <title>Genome of a novel bacterium Candidatus Jettenia ecosi reconstructed from metagenome of an anammox bioreactor.</title>
        <authorList>
            <person name="Mardanov A.V."/>
            <person name="Beletsky A.V."/>
            <person name="Ravin N.V."/>
            <person name="Botchkova E.A."/>
            <person name="Litti Y.V."/>
            <person name="Nozhevnikova A.N."/>
        </authorList>
    </citation>
    <scope>NUCLEOTIDE SEQUENCE [LARGE SCALE GENOMIC DNA]</scope>
    <source>
        <strain evidence="1">J2</strain>
    </source>
</reference>
<dbReference type="Proteomes" id="UP000319783">
    <property type="component" value="Unassembled WGS sequence"/>
</dbReference>
<dbReference type="Pfam" id="PF01663">
    <property type="entry name" value="Phosphodiest"/>
    <property type="match status" value="1"/>
</dbReference>
<dbReference type="InterPro" id="IPR002591">
    <property type="entry name" value="Phosphodiest/P_Trfase"/>
</dbReference>
<evidence type="ECO:0000313" key="1">
    <source>
        <dbReference type="EMBL" id="TLD43531.1"/>
    </source>
</evidence>
<organism evidence="1 2">
    <name type="scientific">Candidatus Jettenia ecosi</name>
    <dbReference type="NCBI Taxonomy" id="2494326"/>
    <lineage>
        <taxon>Bacteria</taxon>
        <taxon>Pseudomonadati</taxon>
        <taxon>Planctomycetota</taxon>
        <taxon>Candidatus Brocadiia</taxon>
        <taxon>Candidatus Brocadiales</taxon>
        <taxon>Candidatus Brocadiaceae</taxon>
        <taxon>Candidatus Jettenia</taxon>
    </lineage>
</organism>
<dbReference type="PANTHER" id="PTHR10151:SF120">
    <property type="entry name" value="BIS(5'-ADENOSYL)-TRIPHOSPHATASE"/>
    <property type="match status" value="1"/>
</dbReference>
<comment type="caution">
    <text evidence="1">The sequence shown here is derived from an EMBL/GenBank/DDBJ whole genome shotgun (WGS) entry which is preliminary data.</text>
</comment>
<sequence length="481" mass="54987">MAKVIVIGIDGLDPDLIHTWQNELPSFRKIMGEGYAGKIESVFPPDSVSAWATIFTGKTPAQHGIMEHVSYLDNGSTHINISNMIGKTFWDFAGKAGKKVCVVNPFLAYPVWPVNGVMISGPVFMKGDVQSYPSGIISKACMPDIGGITDFPNKNKLAEFIEKNRADIKRLYHFSKEHFRKDTYDLCFVTFLQLDRIQHFLWRYTDPEDCTYPGPNNYRESIKEFYQLFDEIIGRFMENLDNQTALMIISDHGHGRRCTKVLNINEILRRAGYVKSRVGRCKYLDLKYLVEKAKLETLEAVYHLNLEDFMFAITRYIPNRKALKKSTFITNNTTSLASTSVFAGTNPYGGITIHRENMKQTGMDYEAFRLEVIRLLQDFKDERTGKRPFVWLKRREDIDQGPFLDIYPDILFELEESYGVNWALHTKISRVNTTHKKISGGHRYHGFYGILNSKSITGKGRIVDIASVILNILQTPAGEKS</sequence>
<dbReference type="PANTHER" id="PTHR10151">
    <property type="entry name" value="ECTONUCLEOTIDE PYROPHOSPHATASE/PHOSPHODIESTERASE"/>
    <property type="match status" value="1"/>
</dbReference>
<dbReference type="InterPro" id="IPR017850">
    <property type="entry name" value="Alkaline_phosphatase_core_sf"/>
</dbReference>